<sequence>MYSKTGSLIFLSIACAGGLANAVSLGYGQQLQESDQANHWVIWTEGENACPGMTVLDTNIVDSPCDQPFIVQGVTYKFGACNGGTEPASLLNANGEIIAFCNLDHDKINCHKGLHDIVKHGVCGTA</sequence>
<dbReference type="EMBL" id="DF977463">
    <property type="protein sequence ID" value="GAP86393.1"/>
    <property type="molecule type" value="Genomic_DNA"/>
</dbReference>
<keyword evidence="1" id="KW-0732">Signal</keyword>
<evidence type="ECO:0000313" key="3">
    <source>
        <dbReference type="Proteomes" id="UP000054516"/>
    </source>
</evidence>
<feature type="signal peptide" evidence="1">
    <location>
        <begin position="1"/>
        <end position="22"/>
    </location>
</feature>
<reference evidence="2" key="1">
    <citation type="submission" date="2016-03" db="EMBL/GenBank/DDBJ databases">
        <title>Draft genome sequence of Rosellinia necatrix.</title>
        <authorList>
            <person name="Kanematsu S."/>
        </authorList>
    </citation>
    <scope>NUCLEOTIDE SEQUENCE [LARGE SCALE GENOMIC DNA]</scope>
    <source>
        <strain evidence="2">W97</strain>
    </source>
</reference>
<evidence type="ECO:0000313" key="2">
    <source>
        <dbReference type="EMBL" id="GAP86393.1"/>
    </source>
</evidence>
<name>A0A1W2TEE9_ROSNE</name>
<dbReference type="AlphaFoldDB" id="A0A1W2TEE9"/>
<protein>
    <submittedName>
        <fullName evidence="2">Uncharacterized protein</fullName>
    </submittedName>
</protein>
<dbReference type="PROSITE" id="PS51257">
    <property type="entry name" value="PROKAR_LIPOPROTEIN"/>
    <property type="match status" value="1"/>
</dbReference>
<dbReference type="Proteomes" id="UP000054516">
    <property type="component" value="Unassembled WGS sequence"/>
</dbReference>
<accession>A0A1W2TEE9</accession>
<organism evidence="2">
    <name type="scientific">Rosellinia necatrix</name>
    <name type="common">White root-rot fungus</name>
    <dbReference type="NCBI Taxonomy" id="77044"/>
    <lineage>
        <taxon>Eukaryota</taxon>
        <taxon>Fungi</taxon>
        <taxon>Dikarya</taxon>
        <taxon>Ascomycota</taxon>
        <taxon>Pezizomycotina</taxon>
        <taxon>Sordariomycetes</taxon>
        <taxon>Xylariomycetidae</taxon>
        <taxon>Xylariales</taxon>
        <taxon>Xylariaceae</taxon>
        <taxon>Rosellinia</taxon>
    </lineage>
</organism>
<keyword evidence="3" id="KW-1185">Reference proteome</keyword>
<dbReference type="OMA" id="WVVWIEG"/>
<evidence type="ECO:0000256" key="1">
    <source>
        <dbReference type="SAM" id="SignalP"/>
    </source>
</evidence>
<dbReference type="OrthoDB" id="4438755at2759"/>
<proteinExistence type="predicted"/>
<feature type="chain" id="PRO_5010747307" evidence="1">
    <location>
        <begin position="23"/>
        <end position="126"/>
    </location>
</feature>
<gene>
    <name evidence="2" type="ORF">SAMD00023353_1800130</name>
</gene>